<protein>
    <submittedName>
        <fullName evidence="3">Uncharacterized protein</fullName>
    </submittedName>
</protein>
<feature type="transmembrane region" description="Helical" evidence="2">
    <location>
        <begin position="209"/>
        <end position="227"/>
    </location>
</feature>
<dbReference type="OrthoDB" id="3366509at2"/>
<proteinExistence type="predicted"/>
<feature type="region of interest" description="Disordered" evidence="1">
    <location>
        <begin position="1"/>
        <end position="51"/>
    </location>
</feature>
<feature type="transmembrane region" description="Helical" evidence="2">
    <location>
        <begin position="304"/>
        <end position="324"/>
    </location>
</feature>
<dbReference type="Proteomes" id="UP000269198">
    <property type="component" value="Unassembled WGS sequence"/>
</dbReference>
<feature type="region of interest" description="Disordered" evidence="1">
    <location>
        <begin position="471"/>
        <end position="495"/>
    </location>
</feature>
<dbReference type="EMBL" id="RJMB01000005">
    <property type="protein sequence ID" value="RNL85761.1"/>
    <property type="molecule type" value="Genomic_DNA"/>
</dbReference>
<evidence type="ECO:0000313" key="4">
    <source>
        <dbReference type="Proteomes" id="UP000269198"/>
    </source>
</evidence>
<reference evidence="3 4" key="1">
    <citation type="submission" date="2018-11" db="EMBL/GenBank/DDBJ databases">
        <title>The genome draft of YIM 96095.</title>
        <authorList>
            <person name="Tang S.-K."/>
            <person name="Chunyu W.-X."/>
            <person name="Feng Y.-Z."/>
        </authorList>
    </citation>
    <scope>NUCLEOTIDE SEQUENCE [LARGE SCALE GENOMIC DNA]</scope>
    <source>
        <strain evidence="3 4">YIM 96095</strain>
    </source>
</reference>
<keyword evidence="2" id="KW-0472">Membrane</keyword>
<name>A0A3N0ED89_9ACTN</name>
<gene>
    <name evidence="3" type="ORF">EFW17_07285</name>
</gene>
<accession>A0A3N0ED89</accession>
<comment type="caution">
    <text evidence="3">The sequence shown here is derived from an EMBL/GenBank/DDBJ whole genome shotgun (WGS) entry which is preliminary data.</text>
</comment>
<feature type="region of interest" description="Disordered" evidence="1">
    <location>
        <begin position="401"/>
        <end position="422"/>
    </location>
</feature>
<evidence type="ECO:0000313" key="3">
    <source>
        <dbReference type="EMBL" id="RNL85761.1"/>
    </source>
</evidence>
<evidence type="ECO:0000256" key="2">
    <source>
        <dbReference type="SAM" id="Phobius"/>
    </source>
</evidence>
<dbReference type="AlphaFoldDB" id="A0A3N0ED89"/>
<organism evidence="3 4">
    <name type="scientific">Halostreptopolyspora alba</name>
    <dbReference type="NCBI Taxonomy" id="2487137"/>
    <lineage>
        <taxon>Bacteria</taxon>
        <taxon>Bacillati</taxon>
        <taxon>Actinomycetota</taxon>
        <taxon>Actinomycetes</taxon>
        <taxon>Streptosporangiales</taxon>
        <taxon>Nocardiopsidaceae</taxon>
        <taxon>Halostreptopolyspora</taxon>
    </lineage>
</organism>
<sequence length="495" mass="54287">MPQRPEFPGDAPDGGHGAGDVNGGPGASTASASAWSGGESPDEFPSPPGIGFIPLSCHDGCACPQHEMTAGKGHFPDGGSPDAVNNHEMAQQFSGAINATRVIVNRGGELGALINAVTENDAAVERGLRRLRLRMAEHPLGKARRQLDDLEDVYASIPPDERAKTHPWLQGFVWATIAAIAALESWFLYRVGLESLQIREGDPSGYLGWLLGPVLAFFVYGLGRSLSEWTTRLRATRHLRDDPPDPDTPELFHRRAFRAVTVFVTRRPGLVPTVLGLGGLIWLGYVFLMLAYYRAEGVLQVPSFAVMALLGTFAVGAVFLEALVHNPYAAAHKRLRRVRDQAIREYETHCDDVQEWISRHRQAHSTLRSRRDELLGIARIEVVRAWQSANLPARFRHGMASPRAPVTAKPTDTLPEEPFPERLSPRDVERYFRVFENVDTPVPDLAGLWEAGRVLERYSPDRHAAELDSLLREIGDSTTPSGGDGATASTEGADR</sequence>
<keyword evidence="4" id="KW-1185">Reference proteome</keyword>
<dbReference type="RefSeq" id="WP_123200540.1">
    <property type="nucleotide sequence ID" value="NZ_RJMB01000005.1"/>
</dbReference>
<evidence type="ECO:0000256" key="1">
    <source>
        <dbReference type="SAM" id="MobiDB-lite"/>
    </source>
</evidence>
<feature type="transmembrane region" description="Helical" evidence="2">
    <location>
        <begin position="171"/>
        <end position="189"/>
    </location>
</feature>
<feature type="transmembrane region" description="Helical" evidence="2">
    <location>
        <begin position="270"/>
        <end position="292"/>
    </location>
</feature>
<keyword evidence="2" id="KW-0812">Transmembrane</keyword>
<keyword evidence="2" id="KW-1133">Transmembrane helix</keyword>
<feature type="compositionally biased region" description="Gly residues" evidence="1">
    <location>
        <begin position="12"/>
        <end position="26"/>
    </location>
</feature>
<feature type="compositionally biased region" description="Low complexity" evidence="1">
    <location>
        <begin position="27"/>
        <end position="39"/>
    </location>
</feature>